<accession>A0A9W6VMG9</accession>
<reference evidence="1" key="1">
    <citation type="submission" date="2023-03" db="EMBL/GenBank/DDBJ databases">
        <title>Amycolatopsis taiwanensis NBRC 103393.</title>
        <authorList>
            <person name="Ichikawa N."/>
            <person name="Sato H."/>
            <person name="Tonouchi N."/>
        </authorList>
    </citation>
    <scope>NUCLEOTIDE SEQUENCE</scope>
    <source>
        <strain evidence="1">NBRC 103393</strain>
    </source>
</reference>
<sequence length="328" mass="33807">MTASPRTSTPHATSPVLLAEVVRGELVESVHFGSAIAVDPDGAVLFEVGATRTPMFPRSAMKPLQSVGMLDAGLDLDAELLALACASHGGERFHLEGVRRILDQAGLAEADLQNTPGFPLDEAAQAAYGTVPSSLAGNCSGKHAAMLATCVANDWPTVTYRMPDHPLQQRIAATVSELAGEAIATTAVDGCGAPLFGLSLHGLATAFGTIRKAKTTATQRVSTAVSEHPEWVASTTHPNTRLLRALPGSIGKGGAEGVLALAVPDGPAIAIKIADGSHRPNPVLAVALLRTLGITNAELDELAQVPVLGHGKPVGVVRAVEHLIPAFQ</sequence>
<gene>
    <name evidence="1" type="primary">ansA</name>
    <name evidence="1" type="ORF">Atai01_81450</name>
</gene>
<evidence type="ECO:0000313" key="2">
    <source>
        <dbReference type="Proteomes" id="UP001165136"/>
    </source>
</evidence>
<name>A0A9W6VMG9_9PSEU</name>
<dbReference type="PANTHER" id="PTHR42110:SF1">
    <property type="entry name" value="L-ASPARAGINASE, PUTATIVE (AFU_ORTHOLOGUE AFUA_3G11890)-RELATED"/>
    <property type="match status" value="1"/>
</dbReference>
<dbReference type="InterPro" id="IPR010349">
    <property type="entry name" value="Asparaginase_II"/>
</dbReference>
<dbReference type="PANTHER" id="PTHR42110">
    <property type="entry name" value="L-ASPARAGINASE, PUTATIVE (AFU_ORTHOLOGUE AFUA_3G11890)-RELATED"/>
    <property type="match status" value="1"/>
</dbReference>
<keyword evidence="2" id="KW-1185">Reference proteome</keyword>
<dbReference type="AlphaFoldDB" id="A0A9W6VMG9"/>
<dbReference type="Proteomes" id="UP001165136">
    <property type="component" value="Unassembled WGS sequence"/>
</dbReference>
<organism evidence="1 2">
    <name type="scientific">Amycolatopsis taiwanensis</name>
    <dbReference type="NCBI Taxonomy" id="342230"/>
    <lineage>
        <taxon>Bacteria</taxon>
        <taxon>Bacillati</taxon>
        <taxon>Actinomycetota</taxon>
        <taxon>Actinomycetes</taxon>
        <taxon>Pseudonocardiales</taxon>
        <taxon>Pseudonocardiaceae</taxon>
        <taxon>Amycolatopsis</taxon>
    </lineage>
</organism>
<dbReference type="RefSeq" id="WP_285491362.1">
    <property type="nucleotide sequence ID" value="NZ_BSTI01000038.1"/>
</dbReference>
<evidence type="ECO:0000313" key="1">
    <source>
        <dbReference type="EMBL" id="GLY71526.1"/>
    </source>
</evidence>
<dbReference type="Pfam" id="PF06089">
    <property type="entry name" value="Asparaginase_II"/>
    <property type="match status" value="1"/>
</dbReference>
<comment type="caution">
    <text evidence="1">The sequence shown here is derived from an EMBL/GenBank/DDBJ whole genome shotgun (WGS) entry which is preliminary data.</text>
</comment>
<proteinExistence type="predicted"/>
<protein>
    <submittedName>
        <fullName evidence="1">Asparaginase</fullName>
    </submittedName>
</protein>
<dbReference type="EMBL" id="BSTI01000038">
    <property type="protein sequence ID" value="GLY71526.1"/>
    <property type="molecule type" value="Genomic_DNA"/>
</dbReference>